<sequence length="49" mass="5440">MIGECLSIAPVSCDGVLYTSPADILLRVSLAHIFLYHDCYTLNDHVFNV</sequence>
<evidence type="ECO:0000313" key="1">
    <source>
        <dbReference type="EMBL" id="JAH89109.1"/>
    </source>
</evidence>
<name>A0A0E9WFD2_ANGAN</name>
<organism evidence="1">
    <name type="scientific">Anguilla anguilla</name>
    <name type="common">European freshwater eel</name>
    <name type="synonym">Muraena anguilla</name>
    <dbReference type="NCBI Taxonomy" id="7936"/>
    <lineage>
        <taxon>Eukaryota</taxon>
        <taxon>Metazoa</taxon>
        <taxon>Chordata</taxon>
        <taxon>Craniata</taxon>
        <taxon>Vertebrata</taxon>
        <taxon>Euteleostomi</taxon>
        <taxon>Actinopterygii</taxon>
        <taxon>Neopterygii</taxon>
        <taxon>Teleostei</taxon>
        <taxon>Anguilliformes</taxon>
        <taxon>Anguillidae</taxon>
        <taxon>Anguilla</taxon>
    </lineage>
</organism>
<reference evidence="1" key="1">
    <citation type="submission" date="2014-11" db="EMBL/GenBank/DDBJ databases">
        <authorList>
            <person name="Amaro Gonzalez C."/>
        </authorList>
    </citation>
    <scope>NUCLEOTIDE SEQUENCE</scope>
</reference>
<dbReference type="AlphaFoldDB" id="A0A0E9WFD2"/>
<proteinExistence type="predicted"/>
<reference evidence="1" key="2">
    <citation type="journal article" date="2015" name="Fish Shellfish Immunol.">
        <title>Early steps in the European eel (Anguilla anguilla)-Vibrio vulnificus interaction in the gills: Role of the RtxA13 toxin.</title>
        <authorList>
            <person name="Callol A."/>
            <person name="Pajuelo D."/>
            <person name="Ebbesson L."/>
            <person name="Teles M."/>
            <person name="MacKenzie S."/>
            <person name="Amaro C."/>
        </authorList>
    </citation>
    <scope>NUCLEOTIDE SEQUENCE</scope>
</reference>
<dbReference type="EMBL" id="GBXM01019468">
    <property type="protein sequence ID" value="JAH89109.1"/>
    <property type="molecule type" value="Transcribed_RNA"/>
</dbReference>
<protein>
    <submittedName>
        <fullName evidence="1">Uncharacterized protein</fullName>
    </submittedName>
</protein>
<accession>A0A0E9WFD2</accession>